<dbReference type="GO" id="GO:0003700">
    <property type="term" value="F:DNA-binding transcription factor activity"/>
    <property type="evidence" value="ECO:0007669"/>
    <property type="project" value="InterPro"/>
</dbReference>
<dbReference type="KEGG" id="dpf:ON006_05980"/>
<dbReference type="PANTHER" id="PTHR43280:SF2">
    <property type="entry name" value="HTH-TYPE TRANSCRIPTIONAL REGULATOR EXSA"/>
    <property type="match status" value="1"/>
</dbReference>
<dbReference type="Proteomes" id="UP001164653">
    <property type="component" value="Chromosome"/>
</dbReference>
<dbReference type="PANTHER" id="PTHR43280">
    <property type="entry name" value="ARAC-FAMILY TRANSCRIPTIONAL REGULATOR"/>
    <property type="match status" value="1"/>
</dbReference>
<dbReference type="InterPro" id="IPR009057">
    <property type="entry name" value="Homeodomain-like_sf"/>
</dbReference>
<proteinExistence type="predicted"/>
<dbReference type="Pfam" id="PF12833">
    <property type="entry name" value="HTH_18"/>
    <property type="match status" value="1"/>
</dbReference>
<dbReference type="InterPro" id="IPR020449">
    <property type="entry name" value="Tscrpt_reg_AraC-type_HTH"/>
</dbReference>
<dbReference type="SMART" id="SM00342">
    <property type="entry name" value="HTH_ARAC"/>
    <property type="match status" value="1"/>
</dbReference>
<dbReference type="PRINTS" id="PR00032">
    <property type="entry name" value="HTHARAC"/>
</dbReference>
<dbReference type="EMBL" id="CP112998">
    <property type="protein sequence ID" value="WAC13498.1"/>
    <property type="molecule type" value="Genomic_DNA"/>
</dbReference>
<dbReference type="AlphaFoldDB" id="A0A9E8NDV8"/>
<evidence type="ECO:0000256" key="3">
    <source>
        <dbReference type="ARBA" id="ARBA00023163"/>
    </source>
</evidence>
<evidence type="ECO:0000256" key="2">
    <source>
        <dbReference type="ARBA" id="ARBA00023125"/>
    </source>
</evidence>
<keyword evidence="6" id="KW-1185">Reference proteome</keyword>
<dbReference type="PROSITE" id="PS01124">
    <property type="entry name" value="HTH_ARAC_FAMILY_2"/>
    <property type="match status" value="1"/>
</dbReference>
<organism evidence="5 6">
    <name type="scientific">Dyadobacter pollutisoli</name>
    <dbReference type="NCBI Taxonomy" id="2910158"/>
    <lineage>
        <taxon>Bacteria</taxon>
        <taxon>Pseudomonadati</taxon>
        <taxon>Bacteroidota</taxon>
        <taxon>Cytophagia</taxon>
        <taxon>Cytophagales</taxon>
        <taxon>Spirosomataceae</taxon>
        <taxon>Dyadobacter</taxon>
    </lineage>
</organism>
<dbReference type="SUPFAM" id="SSF46689">
    <property type="entry name" value="Homeodomain-like"/>
    <property type="match status" value="2"/>
</dbReference>
<feature type="domain" description="HTH araC/xylS-type" evidence="4">
    <location>
        <begin position="189"/>
        <end position="287"/>
    </location>
</feature>
<evidence type="ECO:0000256" key="1">
    <source>
        <dbReference type="ARBA" id="ARBA00023015"/>
    </source>
</evidence>
<evidence type="ECO:0000259" key="4">
    <source>
        <dbReference type="PROSITE" id="PS01124"/>
    </source>
</evidence>
<sequence>MNKRFLKHTLSLLNTDYVKLDARWNYKNVISPYHRIYYIDAGEGKISDTSKTLNLEAGYLYIIPSYTLCNLVCESYLSQYFVQFFEESADGTSLFSNVRLIHRVKASDIDRVNFRRLIDINPGRGINRSDNPQVYEKNIYYKAYQELNNYQKISDFLETQGILFQLLSRFTVPEIFQTRQEKIIPAKILETMRFVYVNLHLPLNVKLLAERVNLNSEYFSRLFEKHTGTRPLSFISETRIERAVHVMATSRASISEIASLTGFESLSHFTRTFKKVTGRTPGMYRKQIYHASTEE</sequence>
<dbReference type="InterPro" id="IPR018062">
    <property type="entry name" value="HTH_AraC-typ_CS"/>
</dbReference>
<dbReference type="InterPro" id="IPR018060">
    <property type="entry name" value="HTH_AraC"/>
</dbReference>
<dbReference type="PROSITE" id="PS00041">
    <property type="entry name" value="HTH_ARAC_FAMILY_1"/>
    <property type="match status" value="1"/>
</dbReference>
<dbReference type="RefSeq" id="WP_244819392.1">
    <property type="nucleotide sequence ID" value="NZ_CP112998.1"/>
</dbReference>
<keyword evidence="3" id="KW-0804">Transcription</keyword>
<keyword evidence="1" id="KW-0805">Transcription regulation</keyword>
<evidence type="ECO:0000313" key="5">
    <source>
        <dbReference type="EMBL" id="WAC13498.1"/>
    </source>
</evidence>
<reference evidence="5" key="1">
    <citation type="submission" date="2022-11" db="EMBL/GenBank/DDBJ databases">
        <title>Dyadobacter pollutisoli sp. nov., isolated from plastic dumped soil.</title>
        <authorList>
            <person name="Kim J.M."/>
            <person name="Kim K.R."/>
            <person name="Lee J.K."/>
            <person name="Hao L."/>
            <person name="Jeon C.O."/>
        </authorList>
    </citation>
    <scope>NUCLEOTIDE SEQUENCE</scope>
    <source>
        <strain evidence="5">U1</strain>
    </source>
</reference>
<name>A0A9E8NDV8_9BACT</name>
<dbReference type="GO" id="GO:0043565">
    <property type="term" value="F:sequence-specific DNA binding"/>
    <property type="evidence" value="ECO:0007669"/>
    <property type="project" value="InterPro"/>
</dbReference>
<accession>A0A9E8NDV8</accession>
<gene>
    <name evidence="5" type="ORF">ON006_05980</name>
</gene>
<dbReference type="Gene3D" id="1.10.10.60">
    <property type="entry name" value="Homeodomain-like"/>
    <property type="match status" value="2"/>
</dbReference>
<protein>
    <submittedName>
        <fullName evidence="5">AraC family transcriptional regulator</fullName>
    </submittedName>
</protein>
<evidence type="ECO:0000313" key="6">
    <source>
        <dbReference type="Proteomes" id="UP001164653"/>
    </source>
</evidence>
<keyword evidence="2" id="KW-0238">DNA-binding</keyword>